<gene>
    <name evidence="3" type="ORF">POL67_26760</name>
</gene>
<dbReference type="RefSeq" id="WP_271922024.1">
    <property type="nucleotide sequence ID" value="NZ_JAQNDO010000001.1"/>
</dbReference>
<comment type="caution">
    <text evidence="3">The sequence shown here is derived from an EMBL/GenBank/DDBJ whole genome shotgun (WGS) entry which is preliminary data.</text>
</comment>
<accession>A0ABT5ET15</accession>
<reference evidence="3 4" key="1">
    <citation type="submission" date="2022-11" db="EMBL/GenBank/DDBJ databases">
        <title>Minimal conservation of predation-associated metabolite biosynthetic gene clusters underscores biosynthetic potential of Myxococcota including descriptions for ten novel species: Archangium lansinium sp. nov., Myxococcus landrumus sp. nov., Nannocystis bai.</title>
        <authorList>
            <person name="Ahearne A."/>
            <person name="Stevens C."/>
            <person name="Dowd S."/>
        </authorList>
    </citation>
    <scope>NUCLEOTIDE SEQUENCE [LARGE SCALE GENOMIC DNA]</scope>
    <source>
        <strain evidence="3 4">RJM3</strain>
    </source>
</reference>
<proteinExistence type="predicted"/>
<dbReference type="PROSITE" id="PS51257">
    <property type="entry name" value="PROKAR_LIPOPROTEIN"/>
    <property type="match status" value="1"/>
</dbReference>
<dbReference type="Proteomes" id="UP001221411">
    <property type="component" value="Unassembled WGS sequence"/>
</dbReference>
<keyword evidence="2" id="KW-1133">Transmembrane helix</keyword>
<evidence type="ECO:0000313" key="4">
    <source>
        <dbReference type="Proteomes" id="UP001221411"/>
    </source>
</evidence>
<feature type="compositionally biased region" description="Basic residues" evidence="1">
    <location>
        <begin position="644"/>
        <end position="655"/>
    </location>
</feature>
<keyword evidence="2" id="KW-0472">Membrane</keyword>
<feature type="compositionally biased region" description="Polar residues" evidence="1">
    <location>
        <begin position="250"/>
        <end position="263"/>
    </location>
</feature>
<feature type="transmembrane region" description="Helical" evidence="2">
    <location>
        <begin position="12"/>
        <end position="33"/>
    </location>
</feature>
<feature type="region of interest" description="Disordered" evidence="1">
    <location>
        <begin position="221"/>
        <end position="304"/>
    </location>
</feature>
<protein>
    <submittedName>
        <fullName evidence="3">Uncharacterized protein</fullName>
    </submittedName>
</protein>
<dbReference type="EMBL" id="JAQNDO010000001">
    <property type="protein sequence ID" value="MDC0744962.1"/>
    <property type="molecule type" value="Genomic_DNA"/>
</dbReference>
<evidence type="ECO:0000256" key="1">
    <source>
        <dbReference type="SAM" id="MobiDB-lite"/>
    </source>
</evidence>
<sequence length="682" mass="72793">MSETKDKCEGLLLRVVLFGAIISACFSSCWGASFARPEPPEVRAIPATEIDTLVVDIDDAVHHLRGQPTEIAKDTLRDWAVYGTLIQMRLDPSAVARASRGILPARPRAAAESKDLAHGSGRVAVVSDVEALVFVDESDPDAARTEQRLRGEIPHGPGGKPVTVHAFRISADVAAAEIRVERISSELMKPDAGPDAHHASVLEDGVRDLLRGIAEEPTVALAKFGRGRSGGRSSGHSTGHSTQGSSHSTYDGSTHTSTSNVSSAPKVPWRNWTAPTRPRHPQPVSVDVDTKLEDETSESSKTKVSIEALPGERLRVTQDRRRAGAAVAEENVAILSGGRAKGDRVKLRLTRAAGDTNHTKPAEATTVAVHVLTPEDGTASVKPPSVDPELQKALDSIQKDDGRGALKSMLQAVGKDPVQTAAVAEAFHAQVVARADQHLAHGAGPEAGSLYDLAAEIEDGDSTEFELGRALADIQSGRAQRGLSRLGDLERLSPEDLARIEGTPMLGDLSGYLAARQDPAREILGVPARELTLVVDGTEVRSALKITRFPAGQQIQMEDRARIAASPGDTVFYIDDRISLNRHDLETSGHGSLAEIAVSPDVQWEDVVMAGELHLPGMLIDTSDGKRYRQVTLGATSTGDGPRSRRHVRIHSTHPPHKDCDADGNGLVSEAERTSCPPSRVL</sequence>
<feature type="compositionally biased region" description="Basic and acidic residues" evidence="1">
    <location>
        <begin position="288"/>
        <end position="301"/>
    </location>
</feature>
<feature type="compositionally biased region" description="Low complexity" evidence="1">
    <location>
        <begin position="234"/>
        <end position="249"/>
    </location>
</feature>
<evidence type="ECO:0000256" key="2">
    <source>
        <dbReference type="SAM" id="Phobius"/>
    </source>
</evidence>
<organism evidence="3 4">
    <name type="scientific">Polyangium mundeleinium</name>
    <dbReference type="NCBI Taxonomy" id="2995306"/>
    <lineage>
        <taxon>Bacteria</taxon>
        <taxon>Pseudomonadati</taxon>
        <taxon>Myxococcota</taxon>
        <taxon>Polyangia</taxon>
        <taxon>Polyangiales</taxon>
        <taxon>Polyangiaceae</taxon>
        <taxon>Polyangium</taxon>
    </lineage>
</organism>
<keyword evidence="2" id="KW-0812">Transmembrane</keyword>
<name>A0ABT5ET15_9BACT</name>
<feature type="region of interest" description="Disordered" evidence="1">
    <location>
        <begin position="633"/>
        <end position="682"/>
    </location>
</feature>
<evidence type="ECO:0000313" key="3">
    <source>
        <dbReference type="EMBL" id="MDC0744962.1"/>
    </source>
</evidence>
<keyword evidence="4" id="KW-1185">Reference proteome</keyword>